<dbReference type="PANTHER" id="PTHR48030:SF3">
    <property type="entry name" value="SPLICING FACTOR 3B SUBUNIT 4"/>
    <property type="match status" value="1"/>
</dbReference>
<gene>
    <name evidence="9" type="ordered locus">DEHA2F24068g</name>
</gene>
<dbReference type="Gene3D" id="3.30.70.330">
    <property type="match status" value="2"/>
</dbReference>
<dbReference type="CDD" id="cd12334">
    <property type="entry name" value="RRM1_SF3B4"/>
    <property type="match status" value="1"/>
</dbReference>
<keyword evidence="10" id="KW-1185">Reference proteome</keyword>
<organism evidence="9 10">
    <name type="scientific">Debaryomyces hansenii (strain ATCC 36239 / CBS 767 / BCRC 21394 / JCM 1990 / NBRC 0083 / IGC 2968)</name>
    <name type="common">Yeast</name>
    <name type="synonym">Torulaspora hansenii</name>
    <dbReference type="NCBI Taxonomy" id="284592"/>
    <lineage>
        <taxon>Eukaryota</taxon>
        <taxon>Fungi</taxon>
        <taxon>Dikarya</taxon>
        <taxon>Ascomycota</taxon>
        <taxon>Saccharomycotina</taxon>
        <taxon>Pichiomycetes</taxon>
        <taxon>Debaryomycetaceae</taxon>
        <taxon>Debaryomyces</taxon>
    </lineage>
</organism>
<feature type="region of interest" description="Disordered" evidence="7">
    <location>
        <begin position="224"/>
        <end position="252"/>
    </location>
</feature>
<dbReference type="KEGG" id="dha:DEHA2F24068g"/>
<feature type="compositionally biased region" description="Polar residues" evidence="7">
    <location>
        <begin position="224"/>
        <end position="239"/>
    </location>
</feature>
<reference evidence="9 10" key="1">
    <citation type="journal article" date="2004" name="Nature">
        <title>Genome evolution in yeasts.</title>
        <authorList>
            <consortium name="Genolevures"/>
            <person name="Dujon B."/>
            <person name="Sherman D."/>
            <person name="Fischer G."/>
            <person name="Durrens P."/>
            <person name="Casaregola S."/>
            <person name="Lafontaine I."/>
            <person name="de Montigny J."/>
            <person name="Marck C."/>
            <person name="Neuveglise C."/>
            <person name="Talla E."/>
            <person name="Goffard N."/>
            <person name="Frangeul L."/>
            <person name="Aigle M."/>
            <person name="Anthouard V."/>
            <person name="Babour A."/>
            <person name="Barbe V."/>
            <person name="Barnay S."/>
            <person name="Blanchin S."/>
            <person name="Beckerich J.M."/>
            <person name="Beyne E."/>
            <person name="Bleykasten C."/>
            <person name="Boisrame A."/>
            <person name="Boyer J."/>
            <person name="Cattolico L."/>
            <person name="Confanioleri F."/>
            <person name="de Daruvar A."/>
            <person name="Despons L."/>
            <person name="Fabre E."/>
            <person name="Fairhead C."/>
            <person name="Ferry-Dumazet H."/>
            <person name="Groppi A."/>
            <person name="Hantraye F."/>
            <person name="Hennequin C."/>
            <person name="Jauniaux N."/>
            <person name="Joyet P."/>
            <person name="Kachouri R."/>
            <person name="Kerrest A."/>
            <person name="Koszul R."/>
            <person name="Lemaire M."/>
            <person name="Lesur I."/>
            <person name="Ma L."/>
            <person name="Muller H."/>
            <person name="Nicaud J.M."/>
            <person name="Nikolski M."/>
            <person name="Oztas S."/>
            <person name="Ozier-Kalogeropoulos O."/>
            <person name="Pellenz S."/>
            <person name="Potier S."/>
            <person name="Richard G.F."/>
            <person name="Straub M.L."/>
            <person name="Suleau A."/>
            <person name="Swennene D."/>
            <person name="Tekaia F."/>
            <person name="Wesolowski-Louvel M."/>
            <person name="Westhof E."/>
            <person name="Wirth B."/>
            <person name="Zeniou-Meyer M."/>
            <person name="Zivanovic I."/>
            <person name="Bolotin-Fukuhara M."/>
            <person name="Thierry A."/>
            <person name="Bouchier C."/>
            <person name="Caudron B."/>
            <person name="Scarpelli C."/>
            <person name="Gaillardin C."/>
            <person name="Weissenbach J."/>
            <person name="Wincker P."/>
            <person name="Souciet J.L."/>
        </authorList>
    </citation>
    <scope>NUCLEOTIDE SEQUENCE [LARGE SCALE GENOMIC DNA]</scope>
    <source>
        <strain evidence="10">ATCC 36239 / CBS 767 / BCRC 21394 / JCM 1990 / NBRC 0083 / IGC 2968</strain>
    </source>
</reference>
<evidence type="ECO:0000256" key="3">
    <source>
        <dbReference type="ARBA" id="ARBA00022737"/>
    </source>
</evidence>
<comment type="subcellular location">
    <subcellularLocation>
        <location evidence="1">Nucleus</location>
    </subcellularLocation>
</comment>
<comment type="similarity">
    <text evidence="2">Belongs to the SF3B4 family.</text>
</comment>
<dbReference type="PANTHER" id="PTHR48030">
    <property type="entry name" value="SPLICING FACTOR 3B SUBUNIT 4"/>
    <property type="match status" value="1"/>
</dbReference>
<feature type="domain" description="RRM" evidence="8">
    <location>
        <begin position="17"/>
        <end position="95"/>
    </location>
</feature>
<dbReference type="FunCoup" id="Q6BK83">
    <property type="interactions" value="371"/>
</dbReference>
<dbReference type="GO" id="GO:0048026">
    <property type="term" value="P:positive regulation of mRNA splicing, via spliceosome"/>
    <property type="evidence" value="ECO:0007669"/>
    <property type="project" value="TreeGrafter"/>
</dbReference>
<dbReference type="eggNOG" id="KOG0131">
    <property type="taxonomic scope" value="Eukaryota"/>
</dbReference>
<feature type="compositionally biased region" description="Basic residues" evidence="7">
    <location>
        <begin position="242"/>
        <end position="252"/>
    </location>
</feature>
<sequence length="252" mass="28068">MTSVFRKPPDSDRNVKASLYFGNLDPQVTEPLLYELFIQFAPIRSLNLPKDRVLKTHQGYGFIEFRTIKDAEYVLNILRGIRLYGKMLKLKKAEPNFKGSSQQSVGVTTTSNAMDIGAKIFINNLNPLIDEQSLADTFSKFGTLVRSPSIIRDPESGESKGYGFISFNDFASSDTAIEKMDGAILMNSKVSVTYAFKDDPTSGQQMKVKHGDKVERLLAENAKSNNVSNILSTKQNESGKVTKPRKNRRGGN</sequence>
<proteinExistence type="inferred from homology"/>
<feature type="domain" description="RRM" evidence="8">
    <location>
        <begin position="118"/>
        <end position="197"/>
    </location>
</feature>
<dbReference type="Pfam" id="PF00076">
    <property type="entry name" value="RRM_1"/>
    <property type="match status" value="2"/>
</dbReference>
<dbReference type="Proteomes" id="UP000000599">
    <property type="component" value="Chromosome F"/>
</dbReference>
<dbReference type="VEuPathDB" id="FungiDB:DEHA2F24068g"/>
<dbReference type="AlphaFoldDB" id="Q6BK83"/>
<dbReference type="GO" id="GO:0005730">
    <property type="term" value="C:nucleolus"/>
    <property type="evidence" value="ECO:0007669"/>
    <property type="project" value="TreeGrafter"/>
</dbReference>
<dbReference type="STRING" id="284592.Q6BK83"/>
<evidence type="ECO:0000256" key="5">
    <source>
        <dbReference type="ARBA" id="ARBA00023242"/>
    </source>
</evidence>
<dbReference type="InParanoid" id="Q6BK83"/>
<keyword evidence="3" id="KW-0677">Repeat</keyword>
<evidence type="ECO:0000256" key="7">
    <source>
        <dbReference type="SAM" id="MobiDB-lite"/>
    </source>
</evidence>
<dbReference type="SMART" id="SM00360">
    <property type="entry name" value="RRM"/>
    <property type="match status" value="2"/>
</dbReference>
<evidence type="ECO:0000259" key="8">
    <source>
        <dbReference type="PROSITE" id="PS50102"/>
    </source>
</evidence>
<dbReference type="InterPro" id="IPR052084">
    <property type="entry name" value="SF3B4_spliceosome_assoc"/>
</dbReference>
<dbReference type="GO" id="GO:0003723">
    <property type="term" value="F:RNA binding"/>
    <property type="evidence" value="ECO:0007669"/>
    <property type="project" value="UniProtKB-UniRule"/>
</dbReference>
<dbReference type="OrthoDB" id="10259687at2759"/>
<protein>
    <submittedName>
        <fullName evidence="9">DEHA2F24068p</fullName>
    </submittedName>
</protein>
<dbReference type="EMBL" id="CR382138">
    <property type="protein sequence ID" value="CAG89795.2"/>
    <property type="molecule type" value="Genomic_DNA"/>
</dbReference>
<dbReference type="GO" id="GO:0071011">
    <property type="term" value="C:precatalytic spliceosome"/>
    <property type="evidence" value="ECO:0007669"/>
    <property type="project" value="TreeGrafter"/>
</dbReference>
<dbReference type="InterPro" id="IPR035979">
    <property type="entry name" value="RBD_domain_sf"/>
</dbReference>
<dbReference type="RefSeq" id="XP_461388.2">
    <property type="nucleotide sequence ID" value="XM_461388.1"/>
</dbReference>
<evidence type="ECO:0000256" key="1">
    <source>
        <dbReference type="ARBA" id="ARBA00004123"/>
    </source>
</evidence>
<dbReference type="SUPFAM" id="SSF54928">
    <property type="entry name" value="RNA-binding domain, RBD"/>
    <property type="match status" value="1"/>
</dbReference>
<keyword evidence="4 6" id="KW-0694">RNA-binding</keyword>
<dbReference type="InterPro" id="IPR034158">
    <property type="entry name" value="SF3B4_RRM1"/>
</dbReference>
<keyword evidence="5" id="KW-0539">Nucleus</keyword>
<dbReference type="GeneID" id="2903163"/>
<accession>Q6BK83</accession>
<evidence type="ECO:0000256" key="6">
    <source>
        <dbReference type="PROSITE-ProRule" id="PRU00176"/>
    </source>
</evidence>
<dbReference type="PROSITE" id="PS50102">
    <property type="entry name" value="RRM"/>
    <property type="match status" value="2"/>
</dbReference>
<dbReference type="OMA" id="IVWELMI"/>
<dbReference type="InterPro" id="IPR000504">
    <property type="entry name" value="RRM_dom"/>
</dbReference>
<evidence type="ECO:0000256" key="4">
    <source>
        <dbReference type="ARBA" id="ARBA00022884"/>
    </source>
</evidence>
<evidence type="ECO:0000313" key="9">
    <source>
        <dbReference type="EMBL" id="CAG89795.2"/>
    </source>
</evidence>
<dbReference type="GO" id="GO:0005686">
    <property type="term" value="C:U2 snRNP"/>
    <property type="evidence" value="ECO:0007669"/>
    <property type="project" value="TreeGrafter"/>
</dbReference>
<dbReference type="InterPro" id="IPR012677">
    <property type="entry name" value="Nucleotide-bd_a/b_plait_sf"/>
</dbReference>
<dbReference type="HOGENOM" id="CLU_012062_21_2_1"/>
<name>Q6BK83_DEBHA</name>
<evidence type="ECO:0000256" key="2">
    <source>
        <dbReference type="ARBA" id="ARBA00008363"/>
    </source>
</evidence>
<evidence type="ECO:0000313" key="10">
    <source>
        <dbReference type="Proteomes" id="UP000000599"/>
    </source>
</evidence>
<dbReference type="FunFam" id="3.30.70.330:FF:000505">
    <property type="entry name" value="Splicing factor 3B subunit 4"/>
    <property type="match status" value="1"/>
</dbReference>